<dbReference type="InterPro" id="IPR034466">
    <property type="entry name" value="Methyltransferase_Class_B"/>
</dbReference>
<dbReference type="Gene3D" id="3.40.50.280">
    <property type="entry name" value="Cobalamin-binding domain"/>
    <property type="match status" value="1"/>
</dbReference>
<evidence type="ECO:0000256" key="1">
    <source>
        <dbReference type="ARBA" id="ARBA00001966"/>
    </source>
</evidence>
<protein>
    <submittedName>
        <fullName evidence="8">Uncharacterized protein</fullName>
    </submittedName>
</protein>
<dbReference type="RefSeq" id="WP_066354688.1">
    <property type="nucleotide sequence ID" value="NZ_LOED01000034.1"/>
</dbReference>
<sequence>MKILLVGINAKYVHTNLAIRNIAAFFGGGDIEIFEGTINDNMDDILDEIILRQPDLVAFSCYIWNIEDVHYLAENLKKVKPGVVVVFGGPEVSYDAGEVLKGCDYVDFIIVGEGELSFKKLIDAMLGCLSFEEVPGLAYRRDGGIHINEKGPFVSLDGIPFSYGESEDLKNRMVYYETSRGCPFRCAFCLSSLDSAVRVASLDKVEKDLAFFVGKNVPLVKLVDRSFNCNTERAVAILNIIKRLGGDTVFHCEVNPELVNDRFLEALEGIEERLWFEVGIQTTNPVSLREISRNPDFKKALKGVELLKKAGIKLHVDLIAGLPYDDFESFSEAFDDVYRLEPDEIQLGFLKLLKGTVLREKADEYGIVYRSCAPYEILYNRWISYEELCVLKGIAKLVDKYYNTGRFKFTLGYLAKTFKRPFDFYYEMYRYWRGKGLFRKELSLKSLYDYFEDFSKTLNVEEKLVRDLIKFDFLYSGGKGSVPDCVDLEEDRKLKDKVRLILSDRHWLERNLPEVKNLSGRELWKKIAYGIFGHDLTTDLSQRETGIIFFYDKRKTRYAKFEP</sequence>
<dbReference type="InterPro" id="IPR051198">
    <property type="entry name" value="BchE-like"/>
</dbReference>
<keyword evidence="3" id="KW-0479">Metal-binding</keyword>
<dbReference type="InterPro" id="IPR006638">
    <property type="entry name" value="Elp3/MiaA/NifB-like_rSAM"/>
</dbReference>
<dbReference type="OrthoDB" id="9801424at2"/>
<evidence type="ECO:0000256" key="3">
    <source>
        <dbReference type="ARBA" id="ARBA00022723"/>
    </source>
</evidence>
<evidence type="ECO:0000259" key="6">
    <source>
        <dbReference type="PROSITE" id="PS51332"/>
    </source>
</evidence>
<dbReference type="STRING" id="520764.AN618_20720"/>
<name>A0A140L3C5_9FIRM</name>
<dbReference type="SUPFAM" id="SSF102114">
    <property type="entry name" value="Radical SAM enzymes"/>
    <property type="match status" value="1"/>
</dbReference>
<dbReference type="AlphaFoldDB" id="A0A140L3C5"/>
<dbReference type="InParanoid" id="A0A140L3C5"/>
<dbReference type="SFLD" id="SFLDS00029">
    <property type="entry name" value="Radical_SAM"/>
    <property type="match status" value="1"/>
</dbReference>
<evidence type="ECO:0000313" key="8">
    <source>
        <dbReference type="EMBL" id="KXG75050.1"/>
    </source>
</evidence>
<dbReference type="InterPro" id="IPR036724">
    <property type="entry name" value="Cobalamin-bd_sf"/>
</dbReference>
<feature type="domain" description="B12-binding" evidence="6">
    <location>
        <begin position="1"/>
        <end position="132"/>
    </location>
</feature>
<evidence type="ECO:0000256" key="4">
    <source>
        <dbReference type="ARBA" id="ARBA00023004"/>
    </source>
</evidence>
<keyword evidence="5" id="KW-0411">Iron-sulfur</keyword>
<dbReference type="Pfam" id="PF04055">
    <property type="entry name" value="Radical_SAM"/>
    <property type="match status" value="1"/>
</dbReference>
<keyword evidence="4" id="KW-0408">Iron</keyword>
<keyword evidence="9" id="KW-1185">Reference proteome</keyword>
<dbReference type="PANTHER" id="PTHR43409:SF16">
    <property type="entry name" value="SLR0320 PROTEIN"/>
    <property type="match status" value="1"/>
</dbReference>
<comment type="cofactor">
    <cofactor evidence="1">
        <name>[4Fe-4S] cluster</name>
        <dbReference type="ChEBI" id="CHEBI:49883"/>
    </cofactor>
</comment>
<feature type="domain" description="Radical SAM core" evidence="7">
    <location>
        <begin position="168"/>
        <end position="403"/>
    </location>
</feature>
<dbReference type="Gene3D" id="3.80.30.20">
    <property type="entry name" value="tm_1862 like domain"/>
    <property type="match status" value="1"/>
</dbReference>
<dbReference type="InterPro" id="IPR023404">
    <property type="entry name" value="rSAM_horseshoe"/>
</dbReference>
<proteinExistence type="predicted"/>
<dbReference type="EMBL" id="LOED01000034">
    <property type="protein sequence ID" value="KXG75050.1"/>
    <property type="molecule type" value="Genomic_DNA"/>
</dbReference>
<dbReference type="PATRIC" id="fig|520764.3.peg.2219"/>
<dbReference type="InterPro" id="IPR058240">
    <property type="entry name" value="rSAM_sf"/>
</dbReference>
<dbReference type="InterPro" id="IPR006158">
    <property type="entry name" value="Cobalamin-bd"/>
</dbReference>
<dbReference type="SFLD" id="SFLDG01082">
    <property type="entry name" value="B12-binding_domain_containing"/>
    <property type="match status" value="1"/>
</dbReference>
<reference evidence="8 9" key="1">
    <citation type="submission" date="2015-12" db="EMBL/GenBank/DDBJ databases">
        <title>Draft genome sequnece of Fervidicola ferrireducens strain Y170.</title>
        <authorList>
            <person name="Patel B.K."/>
        </authorList>
    </citation>
    <scope>NUCLEOTIDE SEQUENCE [LARGE SCALE GENOMIC DNA]</scope>
    <source>
        <strain evidence="8 9">Y170</strain>
    </source>
</reference>
<dbReference type="PROSITE" id="PS51918">
    <property type="entry name" value="RADICAL_SAM"/>
    <property type="match status" value="1"/>
</dbReference>
<dbReference type="SMART" id="SM00729">
    <property type="entry name" value="Elp3"/>
    <property type="match status" value="1"/>
</dbReference>
<dbReference type="Proteomes" id="UP000070427">
    <property type="component" value="Unassembled WGS sequence"/>
</dbReference>
<evidence type="ECO:0000259" key="7">
    <source>
        <dbReference type="PROSITE" id="PS51918"/>
    </source>
</evidence>
<dbReference type="Pfam" id="PF02310">
    <property type="entry name" value="B12-binding"/>
    <property type="match status" value="1"/>
</dbReference>
<dbReference type="Pfam" id="PF13311">
    <property type="entry name" value="DUF4080"/>
    <property type="match status" value="1"/>
</dbReference>
<dbReference type="PROSITE" id="PS51332">
    <property type="entry name" value="B12_BINDING"/>
    <property type="match status" value="1"/>
</dbReference>
<keyword evidence="2" id="KW-0949">S-adenosyl-L-methionine</keyword>
<accession>A0A140L3C5</accession>
<dbReference type="GO" id="GO:0031419">
    <property type="term" value="F:cobalamin binding"/>
    <property type="evidence" value="ECO:0007669"/>
    <property type="project" value="InterPro"/>
</dbReference>
<evidence type="ECO:0000313" key="9">
    <source>
        <dbReference type="Proteomes" id="UP000070427"/>
    </source>
</evidence>
<dbReference type="InterPro" id="IPR007197">
    <property type="entry name" value="rSAM"/>
</dbReference>
<dbReference type="SFLD" id="SFLDG01123">
    <property type="entry name" value="methyltransferase_(Class_B)"/>
    <property type="match status" value="1"/>
</dbReference>
<evidence type="ECO:0000256" key="5">
    <source>
        <dbReference type="ARBA" id="ARBA00023014"/>
    </source>
</evidence>
<organism evidence="8 9">
    <name type="scientific">Fervidicola ferrireducens</name>
    <dbReference type="NCBI Taxonomy" id="520764"/>
    <lineage>
        <taxon>Bacteria</taxon>
        <taxon>Bacillati</taxon>
        <taxon>Bacillota</taxon>
        <taxon>Clostridia</taxon>
        <taxon>Thermosediminibacterales</taxon>
        <taxon>Thermosediminibacteraceae</taxon>
        <taxon>Fervidicola</taxon>
    </lineage>
</organism>
<dbReference type="CDD" id="cd01335">
    <property type="entry name" value="Radical_SAM"/>
    <property type="match status" value="1"/>
</dbReference>
<dbReference type="GO" id="GO:0051539">
    <property type="term" value="F:4 iron, 4 sulfur cluster binding"/>
    <property type="evidence" value="ECO:0007669"/>
    <property type="project" value="UniProtKB-KW"/>
</dbReference>
<evidence type="ECO:0000256" key="2">
    <source>
        <dbReference type="ARBA" id="ARBA00022691"/>
    </source>
</evidence>
<dbReference type="GO" id="GO:0005829">
    <property type="term" value="C:cytosol"/>
    <property type="evidence" value="ECO:0007669"/>
    <property type="project" value="TreeGrafter"/>
</dbReference>
<dbReference type="PANTHER" id="PTHR43409">
    <property type="entry name" value="ANAEROBIC MAGNESIUM-PROTOPORPHYRIN IX MONOMETHYL ESTER CYCLASE-RELATED"/>
    <property type="match status" value="1"/>
</dbReference>
<dbReference type="InterPro" id="IPR025288">
    <property type="entry name" value="DUF4080"/>
</dbReference>
<dbReference type="SUPFAM" id="SSF52242">
    <property type="entry name" value="Cobalamin (vitamin B12)-binding domain"/>
    <property type="match status" value="1"/>
</dbReference>
<comment type="caution">
    <text evidence="8">The sequence shown here is derived from an EMBL/GenBank/DDBJ whole genome shotgun (WGS) entry which is preliminary data.</text>
</comment>
<dbReference type="GO" id="GO:0046872">
    <property type="term" value="F:metal ion binding"/>
    <property type="evidence" value="ECO:0007669"/>
    <property type="project" value="UniProtKB-KW"/>
</dbReference>
<dbReference type="GO" id="GO:0003824">
    <property type="term" value="F:catalytic activity"/>
    <property type="evidence" value="ECO:0007669"/>
    <property type="project" value="InterPro"/>
</dbReference>
<gene>
    <name evidence="8" type="ORF">AN618_20720</name>
</gene>
<dbReference type="CDD" id="cd02068">
    <property type="entry name" value="radical_SAM_B12_BD"/>
    <property type="match status" value="1"/>
</dbReference>